<dbReference type="InParanoid" id="A0A1X7UCU7"/>
<feature type="chain" id="PRO_5012710943" description="Fibrinogen C-terminal domain-containing protein" evidence="1">
    <location>
        <begin position="22"/>
        <end position="346"/>
    </location>
</feature>
<evidence type="ECO:0008006" key="3">
    <source>
        <dbReference type="Google" id="ProtNLM"/>
    </source>
</evidence>
<reference evidence="2" key="1">
    <citation type="submission" date="2017-05" db="UniProtKB">
        <authorList>
            <consortium name="EnsemblMetazoa"/>
        </authorList>
    </citation>
    <scope>IDENTIFICATION</scope>
</reference>
<dbReference type="EnsemblMetazoa" id="Aqu2.1.25592_001">
    <property type="protein sequence ID" value="Aqu2.1.25592_001"/>
    <property type="gene ID" value="Aqu2.1.25592"/>
</dbReference>
<feature type="signal peptide" evidence="1">
    <location>
        <begin position="1"/>
        <end position="21"/>
    </location>
</feature>
<name>A0A1X7UCU7_AMPQE</name>
<dbReference type="SUPFAM" id="SSF56496">
    <property type="entry name" value="Fibrinogen C-terminal domain-like"/>
    <property type="match status" value="1"/>
</dbReference>
<proteinExistence type="predicted"/>
<evidence type="ECO:0000256" key="1">
    <source>
        <dbReference type="SAM" id="SignalP"/>
    </source>
</evidence>
<evidence type="ECO:0000313" key="2">
    <source>
        <dbReference type="EnsemblMetazoa" id="Aqu2.1.25592_001"/>
    </source>
</evidence>
<protein>
    <recommendedName>
        <fullName evidence="3">Fibrinogen C-terminal domain-containing protein</fullName>
    </recommendedName>
</protein>
<keyword evidence="1" id="KW-0732">Signal</keyword>
<accession>A0A1X7UCU7</accession>
<dbReference type="InterPro" id="IPR036056">
    <property type="entry name" value="Fibrinogen-like_C"/>
</dbReference>
<sequence length="346" mass="37644">MSSHYFAFLLSFIVLLYEANASSGMDHCTTGYHTPSLYHQYCCLSANNGKKIYWRENNSNKYILCPTAGLPKALCYSLGLIKFYSCSEVLENIPNAASGYYNISQSNGSIVSVYCDMEGSKCDGNGGWMRIGYINMTEPGATCPQGLYNYTYGGKTLCDKSQGLGNGCNSTFFSAIGLNYTKVCGQARGYQSGGPDGIYPNHGVGSSDNIDGAYVDGLSITHGSNPRQHIWTYAVGTTADRTNAYSCPCNDGSTTTTPSYVGNDYYCESGATASNILGSKFYPDDIMWDGQQCDYLESPCCSSSTIPWFIKTLPQSVTDDIELRVCSNEGYPDEATPIDIIEIYIC</sequence>
<organism evidence="2">
    <name type="scientific">Amphimedon queenslandica</name>
    <name type="common">Sponge</name>
    <dbReference type="NCBI Taxonomy" id="400682"/>
    <lineage>
        <taxon>Eukaryota</taxon>
        <taxon>Metazoa</taxon>
        <taxon>Porifera</taxon>
        <taxon>Demospongiae</taxon>
        <taxon>Heteroscleromorpha</taxon>
        <taxon>Haplosclerida</taxon>
        <taxon>Niphatidae</taxon>
        <taxon>Amphimedon</taxon>
    </lineage>
</organism>
<dbReference type="AlphaFoldDB" id="A0A1X7UCU7"/>
<dbReference type="NCBIfam" id="NF040941">
    <property type="entry name" value="GGGWT_bact"/>
    <property type="match status" value="1"/>
</dbReference>